<feature type="transmembrane region" description="Helical" evidence="9">
    <location>
        <begin position="55"/>
        <end position="76"/>
    </location>
</feature>
<gene>
    <name evidence="9 10" type="primary">fliQ</name>
    <name evidence="10" type="ORF">D8780_12065</name>
</gene>
<protein>
    <recommendedName>
        <fullName evidence="3 9">Flagellar biosynthetic protein FliQ</fullName>
    </recommendedName>
</protein>
<keyword evidence="8 9" id="KW-0975">Bacterial flagellum</keyword>
<evidence type="ECO:0000256" key="7">
    <source>
        <dbReference type="ARBA" id="ARBA00023136"/>
    </source>
</evidence>
<dbReference type="PIRSF" id="PIRSF004669">
    <property type="entry name" value="FliQ"/>
    <property type="match status" value="1"/>
</dbReference>
<dbReference type="PANTHER" id="PTHR34040:SF2">
    <property type="entry name" value="FLAGELLAR BIOSYNTHETIC PROTEIN FLIQ"/>
    <property type="match status" value="1"/>
</dbReference>
<evidence type="ECO:0000256" key="4">
    <source>
        <dbReference type="ARBA" id="ARBA00022475"/>
    </source>
</evidence>
<name>A0A3L7JDT8_9HYPH</name>
<dbReference type="AlphaFoldDB" id="A0A3L7JDT8"/>
<comment type="function">
    <text evidence="9">Role in flagellar biosynthesis.</text>
</comment>
<dbReference type="GO" id="GO:0044780">
    <property type="term" value="P:bacterial-type flagellum assembly"/>
    <property type="evidence" value="ECO:0007669"/>
    <property type="project" value="InterPro"/>
</dbReference>
<accession>A0A3L7JDT8</accession>
<dbReference type="GO" id="GO:0005886">
    <property type="term" value="C:plasma membrane"/>
    <property type="evidence" value="ECO:0007669"/>
    <property type="project" value="UniProtKB-SubCell"/>
</dbReference>
<evidence type="ECO:0000256" key="9">
    <source>
        <dbReference type="RuleBase" id="RU364090"/>
    </source>
</evidence>
<dbReference type="RefSeq" id="WP_121645814.1">
    <property type="nucleotide sequence ID" value="NZ_RCWN01000001.1"/>
</dbReference>
<reference evidence="10 11" key="1">
    <citation type="submission" date="2018-10" db="EMBL/GenBank/DDBJ databases">
        <title>Notoacmeibacter sp. M2BS9Y-3-1, whole genome shotgun sequence.</title>
        <authorList>
            <person name="Tuo L."/>
        </authorList>
    </citation>
    <scope>NUCLEOTIDE SEQUENCE [LARGE SCALE GENOMIC DNA]</scope>
    <source>
        <strain evidence="10 11">M2BS9Y-3-1</strain>
    </source>
</reference>
<keyword evidence="6 9" id="KW-1133">Transmembrane helix</keyword>
<comment type="caution">
    <text evidence="10">The sequence shown here is derived from an EMBL/GenBank/DDBJ whole genome shotgun (WGS) entry which is preliminary data.</text>
</comment>
<dbReference type="InterPro" id="IPR006305">
    <property type="entry name" value="FliQ"/>
</dbReference>
<dbReference type="PRINTS" id="PR00952">
    <property type="entry name" value="TYPE3IMQPROT"/>
</dbReference>
<dbReference type="NCBIfam" id="TIGR01402">
    <property type="entry name" value="fliQ"/>
    <property type="match status" value="1"/>
</dbReference>
<proteinExistence type="inferred from homology"/>
<evidence type="ECO:0000256" key="3">
    <source>
        <dbReference type="ARBA" id="ARBA00021718"/>
    </source>
</evidence>
<dbReference type="GO" id="GO:0009425">
    <property type="term" value="C:bacterial-type flagellum basal body"/>
    <property type="evidence" value="ECO:0007669"/>
    <property type="project" value="UniProtKB-SubCell"/>
</dbReference>
<comment type="subcellular location">
    <subcellularLocation>
        <location evidence="1 9">Cell membrane</location>
        <topology evidence="1">Multi-pass membrane protein</topology>
    </subcellularLocation>
    <subcellularLocation>
        <location evidence="9">Bacterial flagellum basal body</location>
    </subcellularLocation>
</comment>
<keyword evidence="4 9" id="KW-1003">Cell membrane</keyword>
<dbReference type="PANTHER" id="PTHR34040">
    <property type="entry name" value="FLAGELLAR BIOSYNTHETIC PROTEIN FLIQ"/>
    <property type="match status" value="1"/>
</dbReference>
<evidence type="ECO:0000313" key="10">
    <source>
        <dbReference type="EMBL" id="RLQ88846.1"/>
    </source>
</evidence>
<sequence>MNATDALDLTQLALWTVISLSAPAVVPAMLAGLAIALFQALTQIQEVTLTFVPKILIALFSLVLFSGFIGSSLVTFSEQVYDKVENGFL</sequence>
<evidence type="ECO:0000256" key="8">
    <source>
        <dbReference type="ARBA" id="ARBA00023143"/>
    </source>
</evidence>
<keyword evidence="10" id="KW-0966">Cell projection</keyword>
<dbReference type="InterPro" id="IPR002191">
    <property type="entry name" value="Bac_export_3"/>
</dbReference>
<dbReference type="EMBL" id="RCWN01000001">
    <property type="protein sequence ID" value="RLQ88846.1"/>
    <property type="molecule type" value="Genomic_DNA"/>
</dbReference>
<evidence type="ECO:0000256" key="1">
    <source>
        <dbReference type="ARBA" id="ARBA00004651"/>
    </source>
</evidence>
<dbReference type="NCBIfam" id="NF004671">
    <property type="entry name" value="PRK06010.1"/>
    <property type="match status" value="1"/>
</dbReference>
<keyword evidence="11" id="KW-1185">Reference proteome</keyword>
<comment type="similarity">
    <text evidence="2 9">Belongs to the FliQ/MopD/SpaQ family.</text>
</comment>
<dbReference type="Pfam" id="PF01313">
    <property type="entry name" value="Bac_export_3"/>
    <property type="match status" value="1"/>
</dbReference>
<keyword evidence="5 9" id="KW-0812">Transmembrane</keyword>
<organism evidence="10 11">
    <name type="scientific">Notoacmeibacter ruber</name>
    <dbReference type="NCBI Taxonomy" id="2670375"/>
    <lineage>
        <taxon>Bacteria</taxon>
        <taxon>Pseudomonadati</taxon>
        <taxon>Pseudomonadota</taxon>
        <taxon>Alphaproteobacteria</taxon>
        <taxon>Hyphomicrobiales</taxon>
        <taxon>Notoacmeibacteraceae</taxon>
        <taxon>Notoacmeibacter</taxon>
    </lineage>
</organism>
<dbReference type="Proteomes" id="UP000281094">
    <property type="component" value="Unassembled WGS sequence"/>
</dbReference>
<evidence type="ECO:0000313" key="11">
    <source>
        <dbReference type="Proteomes" id="UP000281094"/>
    </source>
</evidence>
<evidence type="ECO:0000256" key="2">
    <source>
        <dbReference type="ARBA" id="ARBA00006156"/>
    </source>
</evidence>
<feature type="transmembrane region" description="Helical" evidence="9">
    <location>
        <begin position="12"/>
        <end position="35"/>
    </location>
</feature>
<keyword evidence="7 9" id="KW-0472">Membrane</keyword>
<evidence type="ECO:0000256" key="6">
    <source>
        <dbReference type="ARBA" id="ARBA00022989"/>
    </source>
</evidence>
<evidence type="ECO:0000256" key="5">
    <source>
        <dbReference type="ARBA" id="ARBA00022692"/>
    </source>
</evidence>
<keyword evidence="10" id="KW-0969">Cilium</keyword>
<dbReference type="GO" id="GO:0009306">
    <property type="term" value="P:protein secretion"/>
    <property type="evidence" value="ECO:0007669"/>
    <property type="project" value="InterPro"/>
</dbReference>
<keyword evidence="10" id="KW-0282">Flagellum</keyword>